<name>A0ABT1U9J1_9GAMM</name>
<protein>
    <submittedName>
        <fullName evidence="2">Uncharacterized protein</fullName>
    </submittedName>
</protein>
<dbReference type="EMBL" id="JANIBK010000176">
    <property type="protein sequence ID" value="MCQ8130539.1"/>
    <property type="molecule type" value="Genomic_DNA"/>
</dbReference>
<sequence>MANKFLFNQEMVKDVASVEVQPVVAIQNQPLAVNQALQLQTNVFQAQQALNTEVMLSSNLLKYDLTYKPPTKETFTAPEPDQQASIAHIDSLNTVLGLFNLSLKTLQDDLGREEGDSNASLQAKTRAFLEKYKDDADVAPLFKQEVREGRLKSYQDIFTARKADISALKDDSSLLFHSGRLLLKETQTIGNLHSQLLLLQRAVLKRLLNLRDEKQQLALQITEARRQLDSLNRTRLEDAGDYALAQRLVRDDWQQVESRFQARRKILENYSGLYYVRVRETAAGRLLPDALALRSQAAGDVVPGCADTDAELPDDLTPFMDTVLDIPLADWRNFQNDAHLLPSRLRQIQLLDLRRQRLSSKVNRSLPATSQTGVRLMPLLQVNTQVLSVFAGTTVLQSASLQQQFSSAHAVLSLEDVLNGARGLLSGKAQTLQLQLTQAAGCLLHELSGVPASIRFRWAQLVEDRKLPIDQPERWPNLADVEKNDMSRVRTVADLVNWFYRQLADNAGDNSRTAITHLLSACLLVAASDDPEQILHGNLKTLPGVFRPGELLRLNLNRAALPGQALQLLDAQRQVVGMLRVDDHDQNGTVATLMQVYQPITVREGLSVSGKLAMGRAVVK</sequence>
<keyword evidence="3" id="KW-1185">Reference proteome</keyword>
<evidence type="ECO:0000313" key="3">
    <source>
        <dbReference type="Proteomes" id="UP001524586"/>
    </source>
</evidence>
<comment type="caution">
    <text evidence="2">The sequence shown here is derived from an EMBL/GenBank/DDBJ whole genome shotgun (WGS) entry which is preliminary data.</text>
</comment>
<feature type="coiled-coil region" evidence="1">
    <location>
        <begin position="207"/>
        <end position="234"/>
    </location>
</feature>
<evidence type="ECO:0000313" key="2">
    <source>
        <dbReference type="EMBL" id="MCQ8130539.1"/>
    </source>
</evidence>
<dbReference type="Proteomes" id="UP001524586">
    <property type="component" value="Unassembled WGS sequence"/>
</dbReference>
<organism evidence="2 3">
    <name type="scientific">Methylomonas rivi</name>
    <dbReference type="NCBI Taxonomy" id="2952226"/>
    <lineage>
        <taxon>Bacteria</taxon>
        <taxon>Pseudomonadati</taxon>
        <taxon>Pseudomonadota</taxon>
        <taxon>Gammaproteobacteria</taxon>
        <taxon>Methylococcales</taxon>
        <taxon>Methylococcaceae</taxon>
        <taxon>Methylomonas</taxon>
    </lineage>
</organism>
<gene>
    <name evidence="2" type="ORF">NP596_18915</name>
</gene>
<accession>A0ABT1U9J1</accession>
<evidence type="ECO:0000256" key="1">
    <source>
        <dbReference type="SAM" id="Coils"/>
    </source>
</evidence>
<dbReference type="RefSeq" id="WP_256616962.1">
    <property type="nucleotide sequence ID" value="NZ_JANIBK010000176.1"/>
</dbReference>
<keyword evidence="1" id="KW-0175">Coiled coil</keyword>
<reference evidence="2 3" key="1">
    <citation type="submission" date="2022-07" db="EMBL/GenBank/DDBJ databases">
        <title>Methylomonas rivi sp. nov., Methylomonas rosea sp. nov., Methylomonas aureus sp. nov. and Methylomonas subterranea sp. nov., four novel methanotrophs isolated from a freshwater creek and the deep terrestrial subsurface.</title>
        <authorList>
            <person name="Abin C."/>
            <person name="Sankaranarayanan K."/>
            <person name="Garner C."/>
            <person name="Sindelar R."/>
            <person name="Kotary K."/>
            <person name="Garner R."/>
            <person name="Barclay S."/>
            <person name="Lawson P."/>
            <person name="Krumholz L."/>
        </authorList>
    </citation>
    <scope>NUCLEOTIDE SEQUENCE [LARGE SCALE GENOMIC DNA]</scope>
    <source>
        <strain evidence="2 3">WSC-6</strain>
    </source>
</reference>
<proteinExistence type="predicted"/>